<evidence type="ECO:0000313" key="2">
    <source>
        <dbReference type="Proteomes" id="UP001500902"/>
    </source>
</evidence>
<accession>A0ABP7CC15</accession>
<organism evidence="1 2">
    <name type="scientific">Nonomuraea antimicrobica</name>
    <dbReference type="NCBI Taxonomy" id="561173"/>
    <lineage>
        <taxon>Bacteria</taxon>
        <taxon>Bacillati</taxon>
        <taxon>Actinomycetota</taxon>
        <taxon>Actinomycetes</taxon>
        <taxon>Streptosporangiales</taxon>
        <taxon>Streptosporangiaceae</taxon>
        <taxon>Nonomuraea</taxon>
    </lineage>
</organism>
<comment type="caution">
    <text evidence="1">The sequence shown here is derived from an EMBL/GenBank/DDBJ whole genome shotgun (WGS) entry which is preliminary data.</text>
</comment>
<protein>
    <submittedName>
        <fullName evidence="1">Uncharacterized protein</fullName>
    </submittedName>
</protein>
<sequence>MPVRVGFLVRELVDQVGESLPVLPWEAPQERDHRLEHLHGGLGRDGVVVAEVQPAAGSTTRAIAVTCTCCQCTYDEDEGGLTHFADMAEAEKALANFWSFAGGQAERGDHG</sequence>
<name>A0ABP7CC15_9ACTN</name>
<proteinExistence type="predicted"/>
<dbReference type="RefSeq" id="WP_344884394.1">
    <property type="nucleotide sequence ID" value="NZ_BAAAZP010000101.1"/>
</dbReference>
<keyword evidence="2" id="KW-1185">Reference proteome</keyword>
<dbReference type="Proteomes" id="UP001500902">
    <property type="component" value="Unassembled WGS sequence"/>
</dbReference>
<dbReference type="EMBL" id="BAAAZP010000101">
    <property type="protein sequence ID" value="GAA3684046.1"/>
    <property type="molecule type" value="Genomic_DNA"/>
</dbReference>
<evidence type="ECO:0000313" key="1">
    <source>
        <dbReference type="EMBL" id="GAA3684046.1"/>
    </source>
</evidence>
<gene>
    <name evidence="1" type="ORF">GCM10022224_055850</name>
</gene>
<reference evidence="2" key="1">
    <citation type="journal article" date="2019" name="Int. J. Syst. Evol. Microbiol.">
        <title>The Global Catalogue of Microorganisms (GCM) 10K type strain sequencing project: providing services to taxonomists for standard genome sequencing and annotation.</title>
        <authorList>
            <consortium name="The Broad Institute Genomics Platform"/>
            <consortium name="The Broad Institute Genome Sequencing Center for Infectious Disease"/>
            <person name="Wu L."/>
            <person name="Ma J."/>
        </authorList>
    </citation>
    <scope>NUCLEOTIDE SEQUENCE [LARGE SCALE GENOMIC DNA]</scope>
    <source>
        <strain evidence="2">JCM 16904</strain>
    </source>
</reference>